<keyword evidence="1" id="KW-1133">Transmembrane helix</keyword>
<name>A0A6A6U9A4_9PEZI</name>
<dbReference type="EMBL" id="MU004236">
    <property type="protein sequence ID" value="KAF2668540.1"/>
    <property type="molecule type" value="Genomic_DNA"/>
</dbReference>
<evidence type="ECO:0000313" key="3">
    <source>
        <dbReference type="Proteomes" id="UP000799302"/>
    </source>
</evidence>
<gene>
    <name evidence="2" type="ORF">BT63DRAFT_279797</name>
</gene>
<organism evidence="2 3">
    <name type="scientific">Microthyrium microscopicum</name>
    <dbReference type="NCBI Taxonomy" id="703497"/>
    <lineage>
        <taxon>Eukaryota</taxon>
        <taxon>Fungi</taxon>
        <taxon>Dikarya</taxon>
        <taxon>Ascomycota</taxon>
        <taxon>Pezizomycotina</taxon>
        <taxon>Dothideomycetes</taxon>
        <taxon>Dothideomycetes incertae sedis</taxon>
        <taxon>Microthyriales</taxon>
        <taxon>Microthyriaceae</taxon>
        <taxon>Microthyrium</taxon>
    </lineage>
</organism>
<evidence type="ECO:0000256" key="1">
    <source>
        <dbReference type="SAM" id="Phobius"/>
    </source>
</evidence>
<dbReference type="AlphaFoldDB" id="A0A6A6U9A4"/>
<reference evidence="2" key="1">
    <citation type="journal article" date="2020" name="Stud. Mycol.">
        <title>101 Dothideomycetes genomes: a test case for predicting lifestyles and emergence of pathogens.</title>
        <authorList>
            <person name="Haridas S."/>
            <person name="Albert R."/>
            <person name="Binder M."/>
            <person name="Bloem J."/>
            <person name="Labutti K."/>
            <person name="Salamov A."/>
            <person name="Andreopoulos B."/>
            <person name="Baker S."/>
            <person name="Barry K."/>
            <person name="Bills G."/>
            <person name="Bluhm B."/>
            <person name="Cannon C."/>
            <person name="Castanera R."/>
            <person name="Culley D."/>
            <person name="Daum C."/>
            <person name="Ezra D."/>
            <person name="Gonzalez J."/>
            <person name="Henrissat B."/>
            <person name="Kuo A."/>
            <person name="Liang C."/>
            <person name="Lipzen A."/>
            <person name="Lutzoni F."/>
            <person name="Magnuson J."/>
            <person name="Mondo S."/>
            <person name="Nolan M."/>
            <person name="Ohm R."/>
            <person name="Pangilinan J."/>
            <person name="Park H.-J."/>
            <person name="Ramirez L."/>
            <person name="Alfaro M."/>
            <person name="Sun H."/>
            <person name="Tritt A."/>
            <person name="Yoshinaga Y."/>
            <person name="Zwiers L.-H."/>
            <person name="Turgeon B."/>
            <person name="Goodwin S."/>
            <person name="Spatafora J."/>
            <person name="Crous P."/>
            <person name="Grigoriev I."/>
        </authorList>
    </citation>
    <scope>NUCLEOTIDE SEQUENCE</scope>
    <source>
        <strain evidence="2">CBS 115976</strain>
    </source>
</reference>
<accession>A0A6A6U9A4</accession>
<dbReference type="Proteomes" id="UP000799302">
    <property type="component" value="Unassembled WGS sequence"/>
</dbReference>
<feature type="transmembrane region" description="Helical" evidence="1">
    <location>
        <begin position="28"/>
        <end position="50"/>
    </location>
</feature>
<protein>
    <submittedName>
        <fullName evidence="2">Uncharacterized protein</fullName>
    </submittedName>
</protein>
<evidence type="ECO:0000313" key="2">
    <source>
        <dbReference type="EMBL" id="KAF2668540.1"/>
    </source>
</evidence>
<sequence length="114" mass="12892">MFETLTRVTNGTGGRCVSLFDMCYNLCMAHIIVVGSSIRMLMLILNIHLFSLAELHKIFGQSEIRHFYCKLLQSQCRFVVRNTALSGLAKENLVVKNSFQSDGVVFCQLWNSLA</sequence>
<keyword evidence="3" id="KW-1185">Reference proteome</keyword>
<proteinExistence type="predicted"/>
<keyword evidence="1" id="KW-0472">Membrane</keyword>
<keyword evidence="1" id="KW-0812">Transmembrane</keyword>